<keyword evidence="1" id="KW-0131">Cell cycle</keyword>
<accession>A0A7V3KN64</accession>
<dbReference type="GO" id="GO:0051301">
    <property type="term" value="P:cell division"/>
    <property type="evidence" value="ECO:0007669"/>
    <property type="project" value="UniProtKB-KW"/>
</dbReference>
<protein>
    <submittedName>
        <fullName evidence="1">Cell division protein ZapA</fullName>
    </submittedName>
</protein>
<comment type="caution">
    <text evidence="1">The sequence shown here is derived from an EMBL/GenBank/DDBJ whole genome shotgun (WGS) entry which is preliminary data.</text>
</comment>
<dbReference type="AlphaFoldDB" id="A0A7V3KN64"/>
<sequence length="106" mass="12599">MPDLFSNVRGKRQIRFKNMEFEIFCDKEDEAILDEVVNFVESRFKEEEERLSRMRLDIDWATVLVNVIFDVAYRYLILKKDSDKLIESVKFNIHRIDAKLGGPQNA</sequence>
<evidence type="ECO:0000313" key="1">
    <source>
        <dbReference type="EMBL" id="HGB35735.1"/>
    </source>
</evidence>
<gene>
    <name evidence="1" type="ORF">ENV38_02365</name>
</gene>
<organism evidence="1">
    <name type="scientific">candidate division WOR-3 bacterium</name>
    <dbReference type="NCBI Taxonomy" id="2052148"/>
    <lineage>
        <taxon>Bacteria</taxon>
        <taxon>Bacteria division WOR-3</taxon>
    </lineage>
</organism>
<dbReference type="InterPro" id="IPR007838">
    <property type="entry name" value="Cell_div_ZapA-like"/>
</dbReference>
<dbReference type="Pfam" id="PF05164">
    <property type="entry name" value="ZapA"/>
    <property type="match status" value="1"/>
</dbReference>
<keyword evidence="1" id="KW-0132">Cell division</keyword>
<dbReference type="EMBL" id="DTGD01000091">
    <property type="protein sequence ID" value="HGB35735.1"/>
    <property type="molecule type" value="Genomic_DNA"/>
</dbReference>
<name>A0A7V3KN64_UNCW3</name>
<proteinExistence type="predicted"/>
<reference evidence="1" key="1">
    <citation type="journal article" date="2020" name="mSystems">
        <title>Genome- and Community-Level Interaction Insights into Carbon Utilization and Element Cycling Functions of Hydrothermarchaeota in Hydrothermal Sediment.</title>
        <authorList>
            <person name="Zhou Z."/>
            <person name="Liu Y."/>
            <person name="Xu W."/>
            <person name="Pan J."/>
            <person name="Luo Z.H."/>
            <person name="Li M."/>
        </authorList>
    </citation>
    <scope>NUCLEOTIDE SEQUENCE [LARGE SCALE GENOMIC DNA]</scope>
    <source>
        <strain evidence="1">SpSt-754</strain>
    </source>
</reference>